<dbReference type="RefSeq" id="WP_253670998.1">
    <property type="nucleotide sequence ID" value="NZ_JAMTCP010000023.1"/>
</dbReference>
<gene>
    <name evidence="8" type="ORF">LX15_003841</name>
</gene>
<comment type="subcellular location">
    <subcellularLocation>
        <location evidence="6">Cell membrane</location>
        <topology evidence="6">Multi-pass membrane protein</topology>
    </subcellularLocation>
    <subcellularLocation>
        <location evidence="1">Membrane</location>
        <topology evidence="1">Multi-pass membrane protein</topology>
    </subcellularLocation>
</comment>
<dbReference type="PANTHER" id="PTHR43229:SF2">
    <property type="entry name" value="NODULATION PROTEIN J"/>
    <property type="match status" value="1"/>
</dbReference>
<sequence length="283" mass="29529">MTTTTSGVGATAPPSGQVPGPVRGPLLVVEGLWTWYRRHWRSTLVSSVLQPLLYLVAMGVGLGSFVDGGGRAARAVPELATVSYLQYIAPALLVAAALQNATGEATYPVLSGFKWQRNYWAVAATPVTPHQLAHGALLWIAIRVAVSGAAYLLVAALFGAVAGVGALAALAVAVLTAMAFAAPLAAFSASIRSEGQPFNVVLRFVVLPMTLFAGTFFPVEQLPALVRPLAWIAPLWHGTELARGAVVGEVSAAAATGHVGYLVSLLVGGVLLTRWRFRVRLTA</sequence>
<comment type="caution">
    <text evidence="8">The sequence shown here is derived from an EMBL/GenBank/DDBJ whole genome shotgun (WGS) entry which is preliminary data.</text>
</comment>
<dbReference type="InterPro" id="IPR051784">
    <property type="entry name" value="Nod_factor_ABC_transporter"/>
</dbReference>
<evidence type="ECO:0000259" key="7">
    <source>
        <dbReference type="PROSITE" id="PS51012"/>
    </source>
</evidence>
<evidence type="ECO:0000256" key="4">
    <source>
        <dbReference type="ARBA" id="ARBA00023136"/>
    </source>
</evidence>
<accession>A0ABT1HX95</accession>
<proteinExistence type="inferred from homology"/>
<organism evidence="8 9">
    <name type="scientific">Streptoalloteichus tenebrarius (strain ATCC 17920 / DSM 40477 / JCM 4838 / CBS 697.72 / NBRC 16177 / NCIMB 11028 / NRRL B-12390 / A12253. 1 / ISP 5477)</name>
    <name type="common">Streptomyces tenebrarius</name>
    <dbReference type="NCBI Taxonomy" id="1933"/>
    <lineage>
        <taxon>Bacteria</taxon>
        <taxon>Bacillati</taxon>
        <taxon>Actinomycetota</taxon>
        <taxon>Actinomycetes</taxon>
        <taxon>Pseudonocardiales</taxon>
        <taxon>Pseudonocardiaceae</taxon>
        <taxon>Streptoalloteichus</taxon>
    </lineage>
</organism>
<name>A0ABT1HX95_STRSD</name>
<evidence type="ECO:0000256" key="2">
    <source>
        <dbReference type="ARBA" id="ARBA00022692"/>
    </source>
</evidence>
<feature type="transmembrane region" description="Helical" evidence="6">
    <location>
        <begin position="259"/>
        <end position="277"/>
    </location>
</feature>
<comment type="similarity">
    <text evidence="6">Belongs to the ABC-2 integral membrane protein family.</text>
</comment>
<protein>
    <recommendedName>
        <fullName evidence="6">Transport permease protein</fullName>
    </recommendedName>
</protein>
<evidence type="ECO:0000313" key="8">
    <source>
        <dbReference type="EMBL" id="MCP2260130.1"/>
    </source>
</evidence>
<keyword evidence="2 6" id="KW-0812">Transmembrane</keyword>
<feature type="transmembrane region" description="Helical" evidence="6">
    <location>
        <begin position="48"/>
        <end position="66"/>
    </location>
</feature>
<evidence type="ECO:0000313" key="9">
    <source>
        <dbReference type="Proteomes" id="UP001205311"/>
    </source>
</evidence>
<dbReference type="PRINTS" id="PR00164">
    <property type="entry name" value="ABC2TRNSPORT"/>
</dbReference>
<feature type="domain" description="ABC transmembrane type-2" evidence="7">
    <location>
        <begin position="42"/>
        <end position="280"/>
    </location>
</feature>
<keyword evidence="6" id="KW-0813">Transport</keyword>
<evidence type="ECO:0000256" key="5">
    <source>
        <dbReference type="ARBA" id="ARBA00023251"/>
    </source>
</evidence>
<dbReference type="InterPro" id="IPR013525">
    <property type="entry name" value="ABC2_TM"/>
</dbReference>
<dbReference type="PROSITE" id="PS51012">
    <property type="entry name" value="ABC_TM2"/>
    <property type="match status" value="1"/>
</dbReference>
<dbReference type="PANTHER" id="PTHR43229">
    <property type="entry name" value="NODULATION PROTEIN J"/>
    <property type="match status" value="1"/>
</dbReference>
<feature type="transmembrane region" description="Helical" evidence="6">
    <location>
        <begin position="164"/>
        <end position="188"/>
    </location>
</feature>
<keyword evidence="5" id="KW-0046">Antibiotic resistance</keyword>
<feature type="transmembrane region" description="Helical" evidence="6">
    <location>
        <begin position="200"/>
        <end position="219"/>
    </location>
</feature>
<dbReference type="PIRSF" id="PIRSF006648">
    <property type="entry name" value="DrrB"/>
    <property type="match status" value="1"/>
</dbReference>
<comment type="caution">
    <text evidence="6">Lacks conserved residue(s) required for the propagation of feature annotation.</text>
</comment>
<evidence type="ECO:0000256" key="3">
    <source>
        <dbReference type="ARBA" id="ARBA00022989"/>
    </source>
</evidence>
<feature type="transmembrane region" description="Helical" evidence="6">
    <location>
        <begin position="136"/>
        <end position="158"/>
    </location>
</feature>
<dbReference type="Proteomes" id="UP001205311">
    <property type="component" value="Unassembled WGS sequence"/>
</dbReference>
<dbReference type="InterPro" id="IPR047817">
    <property type="entry name" value="ABC2_TM_bact-type"/>
</dbReference>
<keyword evidence="4 6" id="KW-0472">Membrane</keyword>
<evidence type="ECO:0000256" key="1">
    <source>
        <dbReference type="ARBA" id="ARBA00004141"/>
    </source>
</evidence>
<reference evidence="8 9" key="1">
    <citation type="submission" date="2022-06" db="EMBL/GenBank/DDBJ databases">
        <title>Genomic Encyclopedia of Archaeal and Bacterial Type Strains, Phase II (KMG-II): from individual species to whole genera.</title>
        <authorList>
            <person name="Goeker M."/>
        </authorList>
    </citation>
    <scope>NUCLEOTIDE SEQUENCE [LARGE SCALE GENOMIC DNA]</scope>
    <source>
        <strain evidence="8 9">DSM 40477</strain>
    </source>
</reference>
<dbReference type="EMBL" id="JAMTCP010000023">
    <property type="protein sequence ID" value="MCP2260130.1"/>
    <property type="molecule type" value="Genomic_DNA"/>
</dbReference>
<evidence type="ECO:0000256" key="6">
    <source>
        <dbReference type="RuleBase" id="RU361157"/>
    </source>
</evidence>
<dbReference type="InterPro" id="IPR000412">
    <property type="entry name" value="ABC_2_transport"/>
</dbReference>
<dbReference type="Pfam" id="PF01061">
    <property type="entry name" value="ABC2_membrane"/>
    <property type="match status" value="1"/>
</dbReference>
<keyword evidence="3 6" id="KW-1133">Transmembrane helix</keyword>
<keyword evidence="6" id="KW-1003">Cell membrane</keyword>
<keyword evidence="9" id="KW-1185">Reference proteome</keyword>